<organism evidence="1 2">
    <name type="scientific">Arcticibacter svalbardensis MN12-7</name>
    <dbReference type="NCBI Taxonomy" id="1150600"/>
    <lineage>
        <taxon>Bacteria</taxon>
        <taxon>Pseudomonadati</taxon>
        <taxon>Bacteroidota</taxon>
        <taxon>Sphingobacteriia</taxon>
        <taxon>Sphingobacteriales</taxon>
        <taxon>Sphingobacteriaceae</taxon>
        <taxon>Arcticibacter</taxon>
    </lineage>
</organism>
<accession>R9GQ36</accession>
<proteinExistence type="predicted"/>
<dbReference type="AlphaFoldDB" id="R9GQ36"/>
<dbReference type="Proteomes" id="UP000014174">
    <property type="component" value="Unassembled WGS sequence"/>
</dbReference>
<name>R9GQ36_9SPHI</name>
<protein>
    <submittedName>
        <fullName evidence="1">Uncharacterized protein</fullName>
    </submittedName>
</protein>
<gene>
    <name evidence="1" type="ORF">ADIARSV_2968</name>
</gene>
<dbReference type="EMBL" id="AQPN01000103">
    <property type="protein sequence ID" value="EOR93831.1"/>
    <property type="molecule type" value="Genomic_DNA"/>
</dbReference>
<evidence type="ECO:0000313" key="2">
    <source>
        <dbReference type="Proteomes" id="UP000014174"/>
    </source>
</evidence>
<comment type="caution">
    <text evidence="1">The sequence shown here is derived from an EMBL/GenBank/DDBJ whole genome shotgun (WGS) entry which is preliminary data.</text>
</comment>
<keyword evidence="2" id="KW-1185">Reference proteome</keyword>
<evidence type="ECO:0000313" key="1">
    <source>
        <dbReference type="EMBL" id="EOR93831.1"/>
    </source>
</evidence>
<sequence length="43" mass="4798">MIFVDSTILDTALTISILSVTIQINDEGQSIVQVLNRLEKFAF</sequence>
<reference evidence="1 2" key="1">
    <citation type="journal article" date="2013" name="Genome Announc.">
        <title>Draft Genome Sequence of Arcticibacter svalbardensis Strain MN12-7T, a Member of the Family Sphingobacteriaceae Isolated from an Arctic Soil Sample.</title>
        <authorList>
            <person name="Shivaji S."/>
            <person name="Ara S."/>
            <person name="Prasad S."/>
            <person name="Manasa B.P."/>
            <person name="Begum Z."/>
            <person name="Singh A."/>
            <person name="Kumar Pinnaka A."/>
        </authorList>
    </citation>
    <scope>NUCLEOTIDE SEQUENCE [LARGE SCALE GENOMIC DNA]</scope>
    <source>
        <strain evidence="1 2">MN12-7</strain>
    </source>
</reference>